<evidence type="ECO:0000256" key="1">
    <source>
        <dbReference type="ARBA" id="ARBA00000427"/>
    </source>
</evidence>
<accession>A0A1M7APH9</accession>
<sequence length="547" mass="61385">MNRLIYSLLFLFVLMASCQKAPYETSHTKMFNWPVLKNKSDNPVLRISFPTPNDTVMEADIEFKISHENIETLKTIRLYASGKDSMFTKEAILVGETIPAEETKFDLAAKLENGPSYYWLTYELQDKADLTQTVKPVLREAKVNGTQLAISSENSIDKLRLGVALRQHGQDGVHTYRIPGLTTSNEGTLIAIYDVRRDLSRDLQGNIDIGVSRSFDQGNTWNETQVALDMGTYGNLPEKFNGVSDACILVDERTGTIFIAGLWMHGVINKDGQWLETLNEESDDWNHQWRNKGSQPGLDIKQTSQFLITKSTDNGETWEEPINLTPMIKDPKWWLFAPAPGHGITLDDGTLVFPTQGRDSEGLPFSNITYSKDGGKTWVASQPAAKNTTECMVVQLSNGSLMLNMRYNANRKNFTDTNGREIAVTHDLGQTWAEHPTSNNALIEPVCMASIHKHYYTDDAGNKKGVLLFSNPNSKESRVKQTIKISFDDGQTWPSEHWIELDEGRGAGYSCLTSIDEDKIGILYEGSQAQMTFQTVLFEEILNGDNK</sequence>
<dbReference type="GO" id="GO:0009313">
    <property type="term" value="P:oligosaccharide catabolic process"/>
    <property type="evidence" value="ECO:0007669"/>
    <property type="project" value="TreeGrafter"/>
</dbReference>
<evidence type="ECO:0000313" key="10">
    <source>
        <dbReference type="Proteomes" id="UP000198940"/>
    </source>
</evidence>
<gene>
    <name evidence="7" type="ORF">SAMN04487891_109122</name>
    <name evidence="8" type="ORF">SAMN05216293_3493</name>
</gene>
<dbReference type="SUPFAM" id="SSF50939">
    <property type="entry name" value="Sialidases"/>
    <property type="match status" value="1"/>
</dbReference>
<evidence type="ECO:0000256" key="3">
    <source>
        <dbReference type="ARBA" id="ARBA00012733"/>
    </source>
</evidence>
<dbReference type="Gene3D" id="2.120.10.10">
    <property type="match status" value="1"/>
</dbReference>
<dbReference type="InterPro" id="IPR029456">
    <property type="entry name" value="Sialidase_N"/>
</dbReference>
<dbReference type="EMBL" id="FRAT01000010">
    <property type="protein sequence ID" value="SHL44621.1"/>
    <property type="molecule type" value="Genomic_DNA"/>
</dbReference>
<feature type="domain" description="Sialidase" evidence="5">
    <location>
        <begin position="204"/>
        <end position="516"/>
    </location>
</feature>
<dbReference type="GO" id="GO:0016020">
    <property type="term" value="C:membrane"/>
    <property type="evidence" value="ECO:0007669"/>
    <property type="project" value="TreeGrafter"/>
</dbReference>
<dbReference type="PANTHER" id="PTHR10628">
    <property type="entry name" value="SIALIDASE"/>
    <property type="match status" value="1"/>
</dbReference>
<keyword evidence="4" id="KW-0732">Signal</keyword>
<dbReference type="GO" id="GO:0004308">
    <property type="term" value="F:exo-alpha-sialidase activity"/>
    <property type="evidence" value="ECO:0007669"/>
    <property type="project" value="UniProtKB-EC"/>
</dbReference>
<dbReference type="AlphaFoldDB" id="A0A1M7APH9"/>
<evidence type="ECO:0000313" key="7">
    <source>
        <dbReference type="EMBL" id="SFC35084.1"/>
    </source>
</evidence>
<feature type="signal peptide" evidence="4">
    <location>
        <begin position="1"/>
        <end position="21"/>
    </location>
</feature>
<organism evidence="8 9">
    <name type="scientific">Flagellimonas taeanensis</name>
    <dbReference type="NCBI Taxonomy" id="1005926"/>
    <lineage>
        <taxon>Bacteria</taxon>
        <taxon>Pseudomonadati</taxon>
        <taxon>Bacteroidota</taxon>
        <taxon>Flavobacteriia</taxon>
        <taxon>Flavobacteriales</taxon>
        <taxon>Flavobacteriaceae</taxon>
        <taxon>Flagellimonas</taxon>
    </lineage>
</organism>
<dbReference type="Proteomes" id="UP000184031">
    <property type="component" value="Unassembled WGS sequence"/>
</dbReference>
<evidence type="ECO:0000313" key="9">
    <source>
        <dbReference type="Proteomes" id="UP000184031"/>
    </source>
</evidence>
<dbReference type="PROSITE" id="PS51257">
    <property type="entry name" value="PROKAR_LIPOPROTEIN"/>
    <property type="match status" value="1"/>
</dbReference>
<reference evidence="8 9" key="1">
    <citation type="submission" date="2016-11" db="EMBL/GenBank/DDBJ databases">
        <authorList>
            <person name="Varghese N."/>
            <person name="Submissions S."/>
        </authorList>
    </citation>
    <scope>NUCLEOTIDE SEQUENCE [LARGE SCALE GENOMIC DNA]</scope>
    <source>
        <strain evidence="8 9">CGMCC 1.12174</strain>
        <strain evidence="7 10">DSM 26351</strain>
    </source>
</reference>
<feature type="chain" id="PRO_5009923787" description="exo-alpha-sialidase" evidence="4">
    <location>
        <begin position="22"/>
        <end position="547"/>
    </location>
</feature>
<evidence type="ECO:0000313" key="8">
    <source>
        <dbReference type="EMBL" id="SHL44621.1"/>
    </source>
</evidence>
<dbReference type="EC" id="3.2.1.18" evidence="3"/>
<dbReference type="PANTHER" id="PTHR10628:SF30">
    <property type="entry name" value="EXO-ALPHA-SIALIDASE"/>
    <property type="match status" value="1"/>
</dbReference>
<dbReference type="InterPro" id="IPR026856">
    <property type="entry name" value="Sialidase_fam"/>
</dbReference>
<evidence type="ECO:0000259" key="6">
    <source>
        <dbReference type="Pfam" id="PF14873"/>
    </source>
</evidence>
<dbReference type="CDD" id="cd15482">
    <property type="entry name" value="Sialidase_non-viral"/>
    <property type="match status" value="1"/>
</dbReference>
<dbReference type="Pfam" id="PF13088">
    <property type="entry name" value="BNR_2"/>
    <property type="match status" value="1"/>
</dbReference>
<comment type="catalytic activity">
    <reaction evidence="1">
        <text>Hydrolysis of alpha-(2-&gt;3)-, alpha-(2-&gt;6)-, alpha-(2-&gt;8)- glycosidic linkages of terminal sialic acid residues in oligosaccharides, glycoproteins, glycolipids, colominic acid and synthetic substrates.</text>
        <dbReference type="EC" id="3.2.1.18"/>
    </reaction>
</comment>
<dbReference type="STRING" id="1055723.SAMN05216293_3493"/>
<evidence type="ECO:0000256" key="4">
    <source>
        <dbReference type="SAM" id="SignalP"/>
    </source>
</evidence>
<evidence type="ECO:0000259" key="5">
    <source>
        <dbReference type="Pfam" id="PF13088"/>
    </source>
</evidence>
<proteinExistence type="inferred from homology"/>
<dbReference type="Proteomes" id="UP000198940">
    <property type="component" value="Unassembled WGS sequence"/>
</dbReference>
<protein>
    <recommendedName>
        <fullName evidence="3">exo-alpha-sialidase</fullName>
        <ecNumber evidence="3">3.2.1.18</ecNumber>
    </recommendedName>
</protein>
<dbReference type="InterPro" id="IPR011040">
    <property type="entry name" value="Sialidase"/>
</dbReference>
<evidence type="ECO:0000256" key="2">
    <source>
        <dbReference type="ARBA" id="ARBA00009348"/>
    </source>
</evidence>
<comment type="caution">
    <text evidence="8">The sequence shown here is derived from an EMBL/GenBank/DDBJ whole genome shotgun (WGS) entry which is preliminary data.</text>
</comment>
<dbReference type="RefSeq" id="WP_083569745.1">
    <property type="nucleotide sequence ID" value="NZ_FOKU01000009.1"/>
</dbReference>
<dbReference type="EMBL" id="FOKU01000009">
    <property type="protein sequence ID" value="SFC35084.1"/>
    <property type="molecule type" value="Genomic_DNA"/>
</dbReference>
<keyword evidence="10" id="KW-1185">Reference proteome</keyword>
<dbReference type="Pfam" id="PF14873">
    <property type="entry name" value="BNR_assoc_N"/>
    <property type="match status" value="1"/>
</dbReference>
<name>A0A1M7APH9_9FLAO</name>
<dbReference type="Gene3D" id="2.60.40.1290">
    <property type="match status" value="2"/>
</dbReference>
<feature type="domain" description="Sialidase N-terminal" evidence="6">
    <location>
        <begin position="30"/>
        <end position="145"/>
    </location>
</feature>
<comment type="similarity">
    <text evidence="2">Belongs to the glycosyl hydrolase 33 family.</text>
</comment>
<dbReference type="GO" id="GO:0006689">
    <property type="term" value="P:ganglioside catabolic process"/>
    <property type="evidence" value="ECO:0007669"/>
    <property type="project" value="TreeGrafter"/>
</dbReference>
<dbReference type="GO" id="GO:0005737">
    <property type="term" value="C:cytoplasm"/>
    <property type="evidence" value="ECO:0007669"/>
    <property type="project" value="TreeGrafter"/>
</dbReference>
<dbReference type="InterPro" id="IPR036278">
    <property type="entry name" value="Sialidase_sf"/>
</dbReference>